<dbReference type="PROSITE" id="PS00108">
    <property type="entry name" value="PROTEIN_KINASE_ST"/>
    <property type="match status" value="1"/>
</dbReference>
<dbReference type="InterPro" id="IPR008271">
    <property type="entry name" value="Ser/Thr_kinase_AS"/>
</dbReference>
<proteinExistence type="predicted"/>
<keyword evidence="3" id="KW-1185">Reference proteome</keyword>
<reference evidence="2 3" key="1">
    <citation type="submission" date="2024-05" db="EMBL/GenBank/DDBJ databases">
        <title>A draft genome resource for the thread blight pathogen Marasmius tenuissimus strain MS-2.</title>
        <authorList>
            <person name="Yulfo-Soto G.E."/>
            <person name="Baruah I.K."/>
            <person name="Amoako-Attah I."/>
            <person name="Bukari Y."/>
            <person name="Meinhardt L.W."/>
            <person name="Bailey B.A."/>
            <person name="Cohen S.P."/>
        </authorList>
    </citation>
    <scope>NUCLEOTIDE SEQUENCE [LARGE SCALE GENOMIC DNA]</scope>
    <source>
        <strain evidence="2 3">MS-2</strain>
    </source>
</reference>
<dbReference type="PANTHER" id="PTHR44329">
    <property type="entry name" value="SERINE/THREONINE-PROTEIN KINASE TNNI3K-RELATED"/>
    <property type="match status" value="1"/>
</dbReference>
<dbReference type="InterPro" id="IPR000719">
    <property type="entry name" value="Prot_kinase_dom"/>
</dbReference>
<dbReference type="SUPFAM" id="SSF56112">
    <property type="entry name" value="Protein kinase-like (PK-like)"/>
    <property type="match status" value="1"/>
</dbReference>
<comment type="caution">
    <text evidence="2">The sequence shown here is derived from an EMBL/GenBank/DDBJ whole genome shotgun (WGS) entry which is preliminary data.</text>
</comment>
<name>A0ABR2ZKY5_9AGAR</name>
<organism evidence="2 3">
    <name type="scientific">Marasmius tenuissimus</name>
    <dbReference type="NCBI Taxonomy" id="585030"/>
    <lineage>
        <taxon>Eukaryota</taxon>
        <taxon>Fungi</taxon>
        <taxon>Dikarya</taxon>
        <taxon>Basidiomycota</taxon>
        <taxon>Agaricomycotina</taxon>
        <taxon>Agaricomycetes</taxon>
        <taxon>Agaricomycetidae</taxon>
        <taxon>Agaricales</taxon>
        <taxon>Marasmiineae</taxon>
        <taxon>Marasmiaceae</taxon>
        <taxon>Marasmius</taxon>
    </lineage>
</organism>
<keyword evidence="2" id="KW-0238">DNA-binding</keyword>
<feature type="domain" description="Protein kinase" evidence="1">
    <location>
        <begin position="113"/>
        <end position="339"/>
    </location>
</feature>
<dbReference type="Gene3D" id="1.10.510.10">
    <property type="entry name" value="Transferase(Phosphotransferase) domain 1"/>
    <property type="match status" value="1"/>
</dbReference>
<accession>A0ABR2ZKY5</accession>
<evidence type="ECO:0000259" key="1">
    <source>
        <dbReference type="PROSITE" id="PS50011"/>
    </source>
</evidence>
<sequence length="339" mass="38266">MLLQDRRANLYSSGGVKREQTETKSWIIPSHALSDLDEFLRYLRQYGHEARKAMDFVPRRTAPSLMDMIQLHLDSTGSHEDPTFRRTCIQCLFRLNKYYFSLPSSFHLTNIVKDGSHPVAGGGFADIWKGRLENDQQVCLKVLRIYTGNFDRNKLVKQLGNEVLIWRQLRHKNVHEFLGITNELFQPSYCIVSPWMANGDVVAYCRERNSTLYVKVAMMQGLCEGLQHLHEHSPPIVHSDIKGMNILVSDDEHCRISDFGLAAIEDDSPEGRVSDSASQAAMRGSVPWLAPEVINPPGVESPNRTTRDIYALGCTMLELLTGSPPWSGRNMGVPQIIAA</sequence>
<dbReference type="EMBL" id="JBBXMP010000122">
    <property type="protein sequence ID" value="KAL0061837.1"/>
    <property type="molecule type" value="Genomic_DNA"/>
</dbReference>
<keyword evidence="2" id="KW-0371">Homeobox</keyword>
<gene>
    <name evidence="2" type="primary">TOS8_4</name>
    <name evidence="2" type="ORF">AAF712_011355</name>
</gene>
<dbReference type="GO" id="GO:0003677">
    <property type="term" value="F:DNA binding"/>
    <property type="evidence" value="ECO:0007669"/>
    <property type="project" value="UniProtKB-KW"/>
</dbReference>
<dbReference type="Pfam" id="PF00069">
    <property type="entry name" value="Pkinase"/>
    <property type="match status" value="1"/>
</dbReference>
<dbReference type="InterPro" id="IPR051681">
    <property type="entry name" value="Ser/Thr_Kinases-Pseudokinases"/>
</dbReference>
<dbReference type="Proteomes" id="UP001437256">
    <property type="component" value="Unassembled WGS sequence"/>
</dbReference>
<feature type="non-terminal residue" evidence="2">
    <location>
        <position position="339"/>
    </location>
</feature>
<dbReference type="InterPro" id="IPR011009">
    <property type="entry name" value="Kinase-like_dom_sf"/>
</dbReference>
<evidence type="ECO:0000313" key="3">
    <source>
        <dbReference type="Proteomes" id="UP001437256"/>
    </source>
</evidence>
<protein>
    <submittedName>
        <fullName evidence="2">Homeobox protein tos8</fullName>
    </submittedName>
</protein>
<dbReference type="PROSITE" id="PS50011">
    <property type="entry name" value="PROTEIN_KINASE_DOM"/>
    <property type="match status" value="1"/>
</dbReference>
<evidence type="ECO:0000313" key="2">
    <source>
        <dbReference type="EMBL" id="KAL0061837.1"/>
    </source>
</evidence>
<dbReference type="SMART" id="SM00220">
    <property type="entry name" value="S_TKc"/>
    <property type="match status" value="1"/>
</dbReference>